<organism evidence="1 2">
    <name type="scientific">Duganella lactea</name>
    <dbReference type="NCBI Taxonomy" id="2692173"/>
    <lineage>
        <taxon>Bacteria</taxon>
        <taxon>Pseudomonadati</taxon>
        <taxon>Pseudomonadota</taxon>
        <taxon>Betaproteobacteria</taxon>
        <taxon>Burkholderiales</taxon>
        <taxon>Oxalobacteraceae</taxon>
        <taxon>Telluria group</taxon>
        <taxon>Duganella</taxon>
    </lineage>
</organism>
<gene>
    <name evidence="1" type="ORF">GTP44_03950</name>
</gene>
<evidence type="ECO:0000313" key="2">
    <source>
        <dbReference type="Proteomes" id="UP000474565"/>
    </source>
</evidence>
<comment type="caution">
    <text evidence="1">The sequence shown here is derived from an EMBL/GenBank/DDBJ whole genome shotgun (WGS) entry which is preliminary data.</text>
</comment>
<name>A0A6L8MFX2_9BURK</name>
<proteinExistence type="predicted"/>
<dbReference type="EMBL" id="WWCP01000002">
    <property type="protein sequence ID" value="MYM81111.1"/>
    <property type="molecule type" value="Genomic_DNA"/>
</dbReference>
<protein>
    <submittedName>
        <fullName evidence="1">Uncharacterized protein</fullName>
    </submittedName>
</protein>
<dbReference type="Proteomes" id="UP000474565">
    <property type="component" value="Unassembled WGS sequence"/>
</dbReference>
<reference evidence="1 2" key="1">
    <citation type="submission" date="2019-12" db="EMBL/GenBank/DDBJ databases">
        <title>Novel species isolated from a subtropical stream in China.</title>
        <authorList>
            <person name="Lu H."/>
        </authorList>
    </citation>
    <scope>NUCLEOTIDE SEQUENCE [LARGE SCALE GENOMIC DNA]</scope>
    <source>
        <strain evidence="1 2">FT50W</strain>
    </source>
</reference>
<accession>A0A6L8MFX2</accession>
<sequence>MMNDLSRPERQHRAIVNEKPAPVLQSKRCACGKKAFAKQLAQHGKCEACQSTDRAAALLPEDLEILHHMLGATPHHAQVRWGFRNEYLVNRRDRASLERLAAAGFVLAGNHLLQLQYFHVTSAGCKLAGLSAKRTAVALSLVARP</sequence>
<evidence type="ECO:0000313" key="1">
    <source>
        <dbReference type="EMBL" id="MYM81111.1"/>
    </source>
</evidence>
<dbReference type="RefSeq" id="WP_161018405.1">
    <property type="nucleotide sequence ID" value="NZ_WWCP01000002.1"/>
</dbReference>
<dbReference type="AlphaFoldDB" id="A0A6L8MFX2"/>